<evidence type="ECO:0000313" key="1">
    <source>
        <dbReference type="EMBL" id="OJZ85397.1"/>
    </source>
</evidence>
<name>A0A1M3TF71_ASPLC</name>
<accession>A0A1M3TF71</accession>
<dbReference type="Proteomes" id="UP000184063">
    <property type="component" value="Unassembled WGS sequence"/>
</dbReference>
<dbReference type="AlphaFoldDB" id="A0A1M3TF71"/>
<reference evidence="2" key="1">
    <citation type="journal article" date="2017" name="Genome Biol.">
        <title>Comparative genomics reveals high biological diversity and specific adaptations in the industrially and medically important fungal genus Aspergillus.</title>
        <authorList>
            <person name="de Vries R.P."/>
            <person name="Riley R."/>
            <person name="Wiebenga A."/>
            <person name="Aguilar-Osorio G."/>
            <person name="Amillis S."/>
            <person name="Uchima C.A."/>
            <person name="Anderluh G."/>
            <person name="Asadollahi M."/>
            <person name="Askin M."/>
            <person name="Barry K."/>
            <person name="Battaglia E."/>
            <person name="Bayram O."/>
            <person name="Benocci T."/>
            <person name="Braus-Stromeyer S.A."/>
            <person name="Caldana C."/>
            <person name="Canovas D."/>
            <person name="Cerqueira G.C."/>
            <person name="Chen F."/>
            <person name="Chen W."/>
            <person name="Choi C."/>
            <person name="Clum A."/>
            <person name="Dos Santos R.A."/>
            <person name="Damasio A.R."/>
            <person name="Diallinas G."/>
            <person name="Emri T."/>
            <person name="Fekete E."/>
            <person name="Flipphi M."/>
            <person name="Freyberg S."/>
            <person name="Gallo A."/>
            <person name="Gournas C."/>
            <person name="Habgood R."/>
            <person name="Hainaut M."/>
            <person name="Harispe M.L."/>
            <person name="Henrissat B."/>
            <person name="Hilden K.S."/>
            <person name="Hope R."/>
            <person name="Hossain A."/>
            <person name="Karabika E."/>
            <person name="Karaffa L."/>
            <person name="Karanyi Z."/>
            <person name="Krasevec N."/>
            <person name="Kuo A."/>
            <person name="Kusch H."/>
            <person name="LaButti K."/>
            <person name="Lagendijk E.L."/>
            <person name="Lapidus A."/>
            <person name="Levasseur A."/>
            <person name="Lindquist E."/>
            <person name="Lipzen A."/>
            <person name="Logrieco A.F."/>
            <person name="MacCabe A."/>
            <person name="Maekelae M.R."/>
            <person name="Malavazi I."/>
            <person name="Melin P."/>
            <person name="Meyer V."/>
            <person name="Mielnichuk N."/>
            <person name="Miskei M."/>
            <person name="Molnar A.P."/>
            <person name="Mule G."/>
            <person name="Ngan C.Y."/>
            <person name="Orejas M."/>
            <person name="Orosz E."/>
            <person name="Ouedraogo J.P."/>
            <person name="Overkamp K.M."/>
            <person name="Park H.-S."/>
            <person name="Perrone G."/>
            <person name="Piumi F."/>
            <person name="Punt P.J."/>
            <person name="Ram A.F."/>
            <person name="Ramon A."/>
            <person name="Rauscher S."/>
            <person name="Record E."/>
            <person name="Riano-Pachon D.M."/>
            <person name="Robert V."/>
            <person name="Roehrig J."/>
            <person name="Ruller R."/>
            <person name="Salamov A."/>
            <person name="Salih N.S."/>
            <person name="Samson R.A."/>
            <person name="Sandor E."/>
            <person name="Sanguinetti M."/>
            <person name="Schuetze T."/>
            <person name="Sepcic K."/>
            <person name="Shelest E."/>
            <person name="Sherlock G."/>
            <person name="Sophianopoulou V."/>
            <person name="Squina F.M."/>
            <person name="Sun H."/>
            <person name="Susca A."/>
            <person name="Todd R.B."/>
            <person name="Tsang A."/>
            <person name="Unkles S.E."/>
            <person name="van de Wiele N."/>
            <person name="van Rossen-Uffink D."/>
            <person name="Oliveira J.V."/>
            <person name="Vesth T.C."/>
            <person name="Visser J."/>
            <person name="Yu J.-H."/>
            <person name="Zhou M."/>
            <person name="Andersen M.R."/>
            <person name="Archer D.B."/>
            <person name="Baker S.E."/>
            <person name="Benoit I."/>
            <person name="Brakhage A.A."/>
            <person name="Braus G.H."/>
            <person name="Fischer R."/>
            <person name="Frisvad J.C."/>
            <person name="Goldman G.H."/>
            <person name="Houbraken J."/>
            <person name="Oakley B."/>
            <person name="Pocsi I."/>
            <person name="Scazzocchio C."/>
            <person name="Seiboth B."/>
            <person name="vanKuyk P.A."/>
            <person name="Wortman J."/>
            <person name="Dyer P.S."/>
            <person name="Grigoriev I.V."/>
        </authorList>
    </citation>
    <scope>NUCLEOTIDE SEQUENCE [LARGE SCALE GENOMIC DNA]</scope>
    <source>
        <strain evidence="2">CBS 106.47</strain>
    </source>
</reference>
<sequence length="134" mass="15620">MNNLFIRTVRVWWPNSAVGGEVFQTVNDQFCRHSWVVQHYFFMHLEQTGTHSTMDVNPHQAVQDYFDGSTWPVVKRFWDVDNAIDMASIELHTESDETPVHACLWIHLKWTSIAVEIKENNKNIEASPDQSTTM</sequence>
<protein>
    <submittedName>
        <fullName evidence="1">Uncharacterized protein</fullName>
    </submittedName>
</protein>
<dbReference type="EMBL" id="KV878243">
    <property type="protein sequence ID" value="OJZ85397.1"/>
    <property type="molecule type" value="Genomic_DNA"/>
</dbReference>
<dbReference type="VEuPathDB" id="FungiDB:ASPFODRAFT_191579"/>
<proteinExistence type="predicted"/>
<gene>
    <name evidence="1" type="ORF">ASPFODRAFT_191579</name>
</gene>
<evidence type="ECO:0000313" key="2">
    <source>
        <dbReference type="Proteomes" id="UP000184063"/>
    </source>
</evidence>
<organism evidence="1 2">
    <name type="scientific">Aspergillus luchuensis (strain CBS 106.47)</name>
    <dbReference type="NCBI Taxonomy" id="1137211"/>
    <lineage>
        <taxon>Eukaryota</taxon>
        <taxon>Fungi</taxon>
        <taxon>Dikarya</taxon>
        <taxon>Ascomycota</taxon>
        <taxon>Pezizomycotina</taxon>
        <taxon>Eurotiomycetes</taxon>
        <taxon>Eurotiomycetidae</taxon>
        <taxon>Eurotiales</taxon>
        <taxon>Aspergillaceae</taxon>
        <taxon>Aspergillus</taxon>
        <taxon>Aspergillus subgen. Circumdati</taxon>
    </lineage>
</organism>